<evidence type="ECO:0000313" key="1">
    <source>
        <dbReference type="EMBL" id="XCN72424.1"/>
    </source>
</evidence>
<dbReference type="SUPFAM" id="SSF53163">
    <property type="entry name" value="HybD-like"/>
    <property type="match status" value="1"/>
</dbReference>
<reference evidence="1" key="1">
    <citation type="journal article" date="2024" name="Syst. Appl. Microbiol.">
        <title>First single-strain enrichments of Electrothrix cable bacteria, description of E. aestuarii sp. nov. and E. rattekaaiensis sp. nov., and proposal of a cable bacteria taxonomy following the rules of the SeqCode.</title>
        <authorList>
            <person name="Plum-Jensen L.E."/>
            <person name="Schramm A."/>
            <person name="Marshall I.P.G."/>
        </authorList>
    </citation>
    <scope>NUCLEOTIDE SEQUENCE</scope>
    <source>
        <strain evidence="1">Rat1</strain>
    </source>
</reference>
<dbReference type="GO" id="GO:0008047">
    <property type="term" value="F:enzyme activator activity"/>
    <property type="evidence" value="ECO:0007669"/>
    <property type="project" value="InterPro"/>
</dbReference>
<accession>A0AAU8LT08</accession>
<dbReference type="AlphaFoldDB" id="A0AAU8LT08"/>
<dbReference type="InterPro" id="IPR023430">
    <property type="entry name" value="Pept_HybD-like_dom_sf"/>
</dbReference>
<dbReference type="CDD" id="cd06066">
    <property type="entry name" value="H2MP_NAD-link-bidir"/>
    <property type="match status" value="1"/>
</dbReference>
<proteinExistence type="predicted"/>
<protein>
    <submittedName>
        <fullName evidence="1">Hydrogenase maturation protease</fullName>
    </submittedName>
</protein>
<dbReference type="EMBL" id="CP159373">
    <property type="protein sequence ID" value="XCN72424.1"/>
    <property type="molecule type" value="Genomic_DNA"/>
</dbReference>
<keyword evidence="1" id="KW-0378">Hydrolase</keyword>
<dbReference type="PANTHER" id="PTHR30302:SF5">
    <property type="entry name" value="SLR1876 PROTEIN"/>
    <property type="match status" value="1"/>
</dbReference>
<name>A0AAU8LT08_9BACT</name>
<sequence>MNSPPASTKVLVYGFGNPGREDDGAGVALAERIRAAALPGVTTDSNYQLNVEDALLLSEHDIVIFADATHNPVDGFSFYRLQPDASVSFTTHAMSPGSVLTLCTQLYGKTPPAYMLEIGGVSFALREGMTDAGAENVEAAVRFLLELLREGRFERFEEAIASH</sequence>
<dbReference type="KEGG" id="eaj:Q3M24_19340"/>
<dbReference type="InterPro" id="IPR000671">
    <property type="entry name" value="Peptidase_A31"/>
</dbReference>
<dbReference type="NCBIfam" id="TIGR00072">
    <property type="entry name" value="hydrog_prot"/>
    <property type="match status" value="1"/>
</dbReference>
<dbReference type="GO" id="GO:0004175">
    <property type="term" value="F:endopeptidase activity"/>
    <property type="evidence" value="ECO:0007669"/>
    <property type="project" value="TreeGrafter"/>
</dbReference>
<dbReference type="PANTHER" id="PTHR30302">
    <property type="entry name" value="HYDROGENASE 1 MATURATION PROTEASE"/>
    <property type="match status" value="1"/>
</dbReference>
<reference evidence="1" key="2">
    <citation type="submission" date="2024-06" db="EMBL/GenBank/DDBJ databases">
        <authorList>
            <person name="Plum-Jensen L.E."/>
            <person name="Schramm A."/>
            <person name="Marshall I.P.G."/>
        </authorList>
    </citation>
    <scope>NUCLEOTIDE SEQUENCE</scope>
    <source>
        <strain evidence="1">Rat1</strain>
    </source>
</reference>
<organism evidence="1">
    <name type="scientific">Candidatus Electrothrix aestuarii</name>
    <dbReference type="NCBI Taxonomy" id="3062594"/>
    <lineage>
        <taxon>Bacteria</taxon>
        <taxon>Pseudomonadati</taxon>
        <taxon>Thermodesulfobacteriota</taxon>
        <taxon>Desulfobulbia</taxon>
        <taxon>Desulfobulbales</taxon>
        <taxon>Desulfobulbaceae</taxon>
        <taxon>Candidatus Electrothrix</taxon>
    </lineage>
</organism>
<dbReference type="GO" id="GO:0016485">
    <property type="term" value="P:protein processing"/>
    <property type="evidence" value="ECO:0007669"/>
    <property type="project" value="TreeGrafter"/>
</dbReference>
<dbReference type="Gene3D" id="3.40.50.1450">
    <property type="entry name" value="HybD-like"/>
    <property type="match status" value="1"/>
</dbReference>
<keyword evidence="1" id="KW-0645">Protease</keyword>
<gene>
    <name evidence="1" type="ORF">Q3M24_19340</name>
</gene>